<dbReference type="InterPro" id="IPR052710">
    <property type="entry name" value="CAAX_protease"/>
</dbReference>
<dbReference type="PANTHER" id="PTHR36435:SF1">
    <property type="entry name" value="CAAX AMINO TERMINAL PROTEASE FAMILY PROTEIN"/>
    <property type="match status" value="1"/>
</dbReference>
<dbReference type="PANTHER" id="PTHR36435">
    <property type="entry name" value="SLR1288 PROTEIN"/>
    <property type="match status" value="1"/>
</dbReference>
<keyword evidence="4" id="KW-0378">Hydrolase</keyword>
<evidence type="ECO:0000256" key="1">
    <source>
        <dbReference type="ARBA" id="ARBA00009067"/>
    </source>
</evidence>
<feature type="transmembrane region" description="Helical" evidence="2">
    <location>
        <begin position="47"/>
        <end position="67"/>
    </location>
</feature>
<name>A0A239T0L5_9STRE</name>
<dbReference type="GO" id="GO:0006508">
    <property type="term" value="P:proteolysis"/>
    <property type="evidence" value="ECO:0007669"/>
    <property type="project" value="UniProtKB-KW"/>
</dbReference>
<dbReference type="KEGG" id="smen:SAMEA4412692_1941"/>
<keyword evidence="2" id="KW-0812">Transmembrane</keyword>
<dbReference type="OrthoDB" id="8607342at2"/>
<sequence length="222" mass="25281">MLASLSWENKKRPIEAIALVIVFFATKIVLIRYMLGLPFLQQINVPYLAECLIVCLDIVILLVLLYVLKKRQFTLSEQPLKNGIKQLVIIGLIAFILISINEMIMNKFLPVPPLGKLPFSEQLITFFIEFPMVIISGPIFEEILFRGLLLKYAFPKQPIIGLVVSSFLFILAHSPMDWTAYWYHGLPAVVLGLAYNYTKTLKVPVGVHMAINFVAHVKTKFF</sequence>
<feature type="transmembrane region" description="Helical" evidence="2">
    <location>
        <begin position="180"/>
        <end position="198"/>
    </location>
</feature>
<reference evidence="4 5" key="1">
    <citation type="submission" date="2017-06" db="EMBL/GenBank/DDBJ databases">
        <authorList>
            <consortium name="Pathogen Informatics"/>
        </authorList>
    </citation>
    <scope>NUCLEOTIDE SEQUENCE [LARGE SCALE GENOMIC DNA]</scope>
    <source>
        <strain evidence="4 5">NCTC13788</strain>
    </source>
</reference>
<keyword evidence="4" id="KW-0645">Protease</keyword>
<dbReference type="EMBL" id="LT906439">
    <property type="protein sequence ID" value="SNU90648.1"/>
    <property type="molecule type" value="Genomic_DNA"/>
</dbReference>
<dbReference type="RefSeq" id="WP_018373988.1">
    <property type="nucleotide sequence ID" value="NZ_LT906439.1"/>
</dbReference>
<comment type="similarity">
    <text evidence="1">Belongs to the UPF0177 family.</text>
</comment>
<dbReference type="Pfam" id="PF02517">
    <property type="entry name" value="Rce1-like"/>
    <property type="match status" value="1"/>
</dbReference>
<feature type="transmembrane region" description="Helical" evidence="2">
    <location>
        <begin position="87"/>
        <end position="104"/>
    </location>
</feature>
<evidence type="ECO:0000256" key="2">
    <source>
        <dbReference type="SAM" id="Phobius"/>
    </source>
</evidence>
<feature type="transmembrane region" description="Helical" evidence="2">
    <location>
        <begin position="124"/>
        <end position="145"/>
    </location>
</feature>
<organism evidence="4 5">
    <name type="scientific">Streptococcus merionis</name>
    <dbReference type="NCBI Taxonomy" id="400065"/>
    <lineage>
        <taxon>Bacteria</taxon>
        <taxon>Bacillati</taxon>
        <taxon>Bacillota</taxon>
        <taxon>Bacilli</taxon>
        <taxon>Lactobacillales</taxon>
        <taxon>Streptococcaceae</taxon>
        <taxon>Streptococcus</taxon>
    </lineage>
</organism>
<protein>
    <submittedName>
        <fullName evidence="4">CAAX amino terminal protease family membrane protein</fullName>
    </submittedName>
</protein>
<evidence type="ECO:0000313" key="4">
    <source>
        <dbReference type="EMBL" id="SNU90648.1"/>
    </source>
</evidence>
<dbReference type="GO" id="GO:0080120">
    <property type="term" value="P:CAAX-box protein maturation"/>
    <property type="evidence" value="ECO:0007669"/>
    <property type="project" value="UniProtKB-ARBA"/>
</dbReference>
<keyword evidence="5" id="KW-1185">Reference proteome</keyword>
<dbReference type="STRING" id="1123308.GCA_000380085_01445"/>
<dbReference type="GO" id="GO:0004175">
    <property type="term" value="F:endopeptidase activity"/>
    <property type="evidence" value="ECO:0007669"/>
    <property type="project" value="UniProtKB-ARBA"/>
</dbReference>
<dbReference type="InterPro" id="IPR003675">
    <property type="entry name" value="Rce1/LyrA-like_dom"/>
</dbReference>
<keyword evidence="2" id="KW-0472">Membrane</keyword>
<accession>A0A239T0L5</accession>
<proteinExistence type="inferred from homology"/>
<feature type="transmembrane region" description="Helical" evidence="2">
    <location>
        <begin position="16"/>
        <end position="35"/>
    </location>
</feature>
<feature type="transmembrane region" description="Helical" evidence="2">
    <location>
        <begin position="157"/>
        <end position="174"/>
    </location>
</feature>
<dbReference type="Proteomes" id="UP000215185">
    <property type="component" value="Chromosome 1"/>
</dbReference>
<evidence type="ECO:0000313" key="5">
    <source>
        <dbReference type="Proteomes" id="UP000215185"/>
    </source>
</evidence>
<gene>
    <name evidence="4" type="ORF">SAMEA4412692_01941</name>
</gene>
<keyword evidence="2" id="KW-1133">Transmembrane helix</keyword>
<feature type="domain" description="CAAX prenyl protease 2/Lysostaphin resistance protein A-like" evidence="3">
    <location>
        <begin position="126"/>
        <end position="214"/>
    </location>
</feature>
<dbReference type="AlphaFoldDB" id="A0A239T0L5"/>
<evidence type="ECO:0000259" key="3">
    <source>
        <dbReference type="Pfam" id="PF02517"/>
    </source>
</evidence>